<proteinExistence type="predicted"/>
<feature type="domain" description="Serine aminopeptidase S33" evidence="1">
    <location>
        <begin position="82"/>
        <end position="238"/>
    </location>
</feature>
<evidence type="ECO:0000313" key="4">
    <source>
        <dbReference type="Proteomes" id="UP001179952"/>
    </source>
</evidence>
<reference evidence="2" key="2">
    <citation type="submission" date="2023-06" db="EMBL/GenBank/DDBJ databases">
        <authorList>
            <person name="Ma L."/>
            <person name="Liu K.-W."/>
            <person name="Li Z."/>
            <person name="Hsiao Y.-Y."/>
            <person name="Qi Y."/>
            <person name="Fu T."/>
            <person name="Tang G."/>
            <person name="Zhang D."/>
            <person name="Sun W.-H."/>
            <person name="Liu D.-K."/>
            <person name="Li Y."/>
            <person name="Chen G.-Z."/>
            <person name="Liu X.-D."/>
            <person name="Liao X.-Y."/>
            <person name="Jiang Y.-T."/>
            <person name="Yu X."/>
            <person name="Hao Y."/>
            <person name="Huang J."/>
            <person name="Zhao X.-W."/>
            <person name="Ke S."/>
            <person name="Chen Y.-Y."/>
            <person name="Wu W.-L."/>
            <person name="Hsu J.-L."/>
            <person name="Lin Y.-F."/>
            <person name="Huang M.-D."/>
            <person name="Li C.-Y."/>
            <person name="Huang L."/>
            <person name="Wang Z.-W."/>
            <person name="Zhao X."/>
            <person name="Zhong W.-Y."/>
            <person name="Peng D.-H."/>
            <person name="Ahmad S."/>
            <person name="Lan S."/>
            <person name="Zhang J.-S."/>
            <person name="Tsai W.-C."/>
            <person name="Van De Peer Y."/>
            <person name="Liu Z.-J."/>
        </authorList>
    </citation>
    <scope>NUCLEOTIDE SEQUENCE</scope>
    <source>
        <strain evidence="2">SCP</strain>
        <tissue evidence="2">Leaves</tissue>
    </source>
</reference>
<dbReference type="GO" id="GO:0016746">
    <property type="term" value="F:acyltransferase activity"/>
    <property type="evidence" value="ECO:0007669"/>
    <property type="project" value="UniProtKB-KW"/>
</dbReference>
<gene>
    <name evidence="3" type="ORF">QJS04_geneDACA020890</name>
    <name evidence="2" type="ORF">QJS04_geneDACA023604</name>
</gene>
<dbReference type="EMBL" id="JAUJYN010000045">
    <property type="protein sequence ID" value="KAK1257380.1"/>
    <property type="molecule type" value="Genomic_DNA"/>
</dbReference>
<dbReference type="PANTHER" id="PTHR22753">
    <property type="entry name" value="TRANSMEMBRANE PROTEIN 68"/>
    <property type="match status" value="1"/>
</dbReference>
<evidence type="ECO:0000313" key="3">
    <source>
        <dbReference type="EMBL" id="KAK1271926.1"/>
    </source>
</evidence>
<dbReference type="AlphaFoldDB" id="A0AAV9A0I6"/>
<comment type="caution">
    <text evidence="2">The sequence shown here is derived from an EMBL/GenBank/DDBJ whole genome shotgun (WGS) entry which is preliminary data.</text>
</comment>
<dbReference type="InterPro" id="IPR029058">
    <property type="entry name" value="AB_hydrolase_fold"/>
</dbReference>
<dbReference type="Proteomes" id="UP001179952">
    <property type="component" value="Unassembled WGS sequence"/>
</dbReference>
<dbReference type="Gene3D" id="3.40.50.1820">
    <property type="entry name" value="alpha/beta hydrolase"/>
    <property type="match status" value="1"/>
</dbReference>
<evidence type="ECO:0000313" key="2">
    <source>
        <dbReference type="EMBL" id="KAK1257380.1"/>
    </source>
</evidence>
<sequence length="564" mass="63871">MSSDGGPPRWFSPVECGPDRLEGSPLLLFLPGFHGIGTGLVLHHRRLGKIFDVWCLHIPISDRTPFEGLVEFVERTIKPESSHLPSRPIYLVGDSFGGCLALAVAARNPDVDLILILANPATSFIRSQLQPIFPILDVVPEQLYDTIPQVLSFNMIPLLQLLGDVLPKETFLWKLKMVKSASLYANSRLHAVKSQTLVLASGKDQLLPSREEAARLRGILPNCRIRYFDDSTHAILLDGSIDLVTIIKGAGFYRRSRQMDYVSDYIFPIPDEVKKIYEDNRWVNFATSPVMLSTLENGQIVRGLSGIPSEGPAVFVGYHMLLGWELAPMVLEFLKKKNILLRGIAHPFMFNKVSEELMPDSSSFDNARIMGAVPVSATNLYKLLSRKSFVLLYPGGAREALHRKVICLTHGEEYKLFWPEQSEFVRMSAKFGAKIIPFAVMGEDDVCEVRISSQLKRFLLLCNCRANAAGEVGNQDLHLPWMLPKFPGRFYYLFGRPIETEGMEEELRDRERAQEFYLQVKSEVENCMSYLKEKREKDPYRNLLPRVLHQATHGFTSEIPTFEL</sequence>
<reference evidence="2" key="1">
    <citation type="journal article" date="2023" name="Nat. Commun.">
        <title>Diploid and tetraploid genomes of Acorus and the evolution of monocots.</title>
        <authorList>
            <person name="Ma L."/>
            <person name="Liu K.W."/>
            <person name="Li Z."/>
            <person name="Hsiao Y.Y."/>
            <person name="Qi Y."/>
            <person name="Fu T."/>
            <person name="Tang G.D."/>
            <person name="Zhang D."/>
            <person name="Sun W.H."/>
            <person name="Liu D.K."/>
            <person name="Li Y."/>
            <person name="Chen G.Z."/>
            <person name="Liu X.D."/>
            <person name="Liao X.Y."/>
            <person name="Jiang Y.T."/>
            <person name="Yu X."/>
            <person name="Hao Y."/>
            <person name="Huang J."/>
            <person name="Zhao X.W."/>
            <person name="Ke S."/>
            <person name="Chen Y.Y."/>
            <person name="Wu W.L."/>
            <person name="Hsu J.L."/>
            <person name="Lin Y.F."/>
            <person name="Huang M.D."/>
            <person name="Li C.Y."/>
            <person name="Huang L."/>
            <person name="Wang Z.W."/>
            <person name="Zhao X."/>
            <person name="Zhong W.Y."/>
            <person name="Peng D.H."/>
            <person name="Ahmad S."/>
            <person name="Lan S."/>
            <person name="Zhang J.S."/>
            <person name="Tsai W.C."/>
            <person name="Van de Peer Y."/>
            <person name="Liu Z.J."/>
        </authorList>
    </citation>
    <scope>NUCLEOTIDE SEQUENCE</scope>
    <source>
        <strain evidence="2">SCP</strain>
    </source>
</reference>
<organism evidence="2 4">
    <name type="scientific">Acorus gramineus</name>
    <name type="common">Dwarf sweet flag</name>
    <dbReference type="NCBI Taxonomy" id="55184"/>
    <lineage>
        <taxon>Eukaryota</taxon>
        <taxon>Viridiplantae</taxon>
        <taxon>Streptophyta</taxon>
        <taxon>Embryophyta</taxon>
        <taxon>Tracheophyta</taxon>
        <taxon>Spermatophyta</taxon>
        <taxon>Magnoliopsida</taxon>
        <taxon>Liliopsida</taxon>
        <taxon>Acoraceae</taxon>
        <taxon>Acorus</taxon>
    </lineage>
</organism>
<keyword evidence="4" id="KW-1185">Reference proteome</keyword>
<dbReference type="GO" id="GO:0016020">
    <property type="term" value="C:membrane"/>
    <property type="evidence" value="ECO:0007669"/>
    <property type="project" value="TreeGrafter"/>
</dbReference>
<keyword evidence="2" id="KW-0012">Acyltransferase</keyword>
<dbReference type="InterPro" id="IPR022742">
    <property type="entry name" value="Hydrolase_4"/>
</dbReference>
<keyword evidence="2" id="KW-0808">Transferase</keyword>
<dbReference type="SUPFAM" id="SSF53474">
    <property type="entry name" value="alpha/beta-Hydrolases"/>
    <property type="match status" value="1"/>
</dbReference>
<protein>
    <submittedName>
        <fullName evidence="2">Acyltransferase-like protein</fullName>
    </submittedName>
</protein>
<dbReference type="Pfam" id="PF12146">
    <property type="entry name" value="Hydrolase_4"/>
    <property type="match status" value="1"/>
</dbReference>
<dbReference type="EMBL" id="JAUJYN010000005">
    <property type="protein sequence ID" value="KAK1271926.1"/>
    <property type="molecule type" value="Genomic_DNA"/>
</dbReference>
<evidence type="ECO:0000259" key="1">
    <source>
        <dbReference type="Pfam" id="PF12146"/>
    </source>
</evidence>
<dbReference type="CDD" id="cd07987">
    <property type="entry name" value="LPLAT_MGAT-like"/>
    <property type="match status" value="1"/>
</dbReference>
<accession>A0AAV9A0I6</accession>
<dbReference type="PANTHER" id="PTHR22753:SF24">
    <property type="entry name" value="ESTERASE_LIPASE_THIOESTERASE FAMILY PROTEIN"/>
    <property type="match status" value="1"/>
</dbReference>
<name>A0AAV9A0I6_ACOGR</name>